<protein>
    <submittedName>
        <fullName evidence="2">Chromosome undetermined SCAF3189, whole genome shotgun sequence</fullName>
    </submittedName>
</protein>
<gene>
    <name evidence="2" type="ORF">GSTENG00000733001</name>
</gene>
<organism evidence="2">
    <name type="scientific">Tetraodon nigroviridis</name>
    <name type="common">Spotted green pufferfish</name>
    <name type="synonym">Chelonodon nigroviridis</name>
    <dbReference type="NCBI Taxonomy" id="99883"/>
    <lineage>
        <taxon>Eukaryota</taxon>
        <taxon>Metazoa</taxon>
        <taxon>Chordata</taxon>
        <taxon>Craniata</taxon>
        <taxon>Vertebrata</taxon>
        <taxon>Euteleostomi</taxon>
        <taxon>Actinopterygii</taxon>
        <taxon>Neopterygii</taxon>
        <taxon>Teleostei</taxon>
        <taxon>Neoteleostei</taxon>
        <taxon>Acanthomorphata</taxon>
        <taxon>Eupercaria</taxon>
        <taxon>Tetraodontiformes</taxon>
        <taxon>Tetradontoidea</taxon>
        <taxon>Tetraodontidae</taxon>
        <taxon>Tetraodon</taxon>
    </lineage>
</organism>
<evidence type="ECO:0000313" key="2">
    <source>
        <dbReference type="EMBL" id="CAF87765.1"/>
    </source>
</evidence>
<proteinExistence type="predicted"/>
<dbReference type="EMBL" id="CAAE01003189">
    <property type="protein sequence ID" value="CAF87765.1"/>
    <property type="molecule type" value="Genomic_DNA"/>
</dbReference>
<name>Q4TH67_TETNG</name>
<feature type="compositionally biased region" description="Basic and acidic residues" evidence="1">
    <location>
        <begin position="80"/>
        <end position="97"/>
    </location>
</feature>
<feature type="compositionally biased region" description="Basic residues" evidence="1">
    <location>
        <begin position="16"/>
        <end position="40"/>
    </location>
</feature>
<accession>Q4TH67</accession>
<feature type="non-terminal residue" evidence="2">
    <location>
        <position position="1"/>
    </location>
</feature>
<evidence type="ECO:0000256" key="1">
    <source>
        <dbReference type="SAM" id="MobiDB-lite"/>
    </source>
</evidence>
<dbReference type="KEGG" id="tng:GSTEN00000733G001"/>
<feature type="compositionally biased region" description="Basic residues" evidence="1">
    <location>
        <begin position="60"/>
        <end position="70"/>
    </location>
</feature>
<feature type="region of interest" description="Disordered" evidence="1">
    <location>
        <begin position="1"/>
        <end position="111"/>
    </location>
</feature>
<sequence>EPGGLRGGQHQGVQQRQRRRPLQTRLHHHAGAPQPHHRGQVRQPPRPEGHPEPPVAGRGHALHRERHVPRHPVQPPRLPVPHDHRDADRKHGREVRRPARPQPRRHALHLLRGHLRPGVLWRDAPSRRVQLLRHGAPLQRPERPGAGGRHLHRRGLLPAAASHGLRQVPGEDDGSAGQGDQPAGGREEHPGGHPLRGDGAGRPAGSRLLLPASRPPLQLLGQVGGSGVRGLRQPAVPAVGEAAALLVGHAPPQDRLHALRQKRLHRLALGSVRLPLLCSRAGRHEHQGQIRGQMIQRGGRR</sequence>
<feature type="compositionally biased region" description="Gly residues" evidence="1">
    <location>
        <begin position="1"/>
        <end position="10"/>
    </location>
</feature>
<reference evidence="2" key="1">
    <citation type="journal article" date="2004" name="Nature">
        <title>Genome duplication in the teleost fish Tetraodon nigroviridis reveals the early vertebrate proto-karyotype.</title>
        <authorList>
            <person name="Jaillon O."/>
            <person name="Aury J.-M."/>
            <person name="Brunet F."/>
            <person name="Petit J.-L."/>
            <person name="Stange-Thomann N."/>
            <person name="Mauceli E."/>
            <person name="Bouneau L."/>
            <person name="Fischer C."/>
            <person name="Ozouf-Costaz C."/>
            <person name="Bernot A."/>
            <person name="Nicaud S."/>
            <person name="Jaffe D."/>
            <person name="Fisher S."/>
            <person name="Lutfalla G."/>
            <person name="Dossat C."/>
            <person name="Segurens B."/>
            <person name="Dasilva C."/>
            <person name="Salanoubat M."/>
            <person name="Levy M."/>
            <person name="Boudet N."/>
            <person name="Castellano S."/>
            <person name="Anthouard V."/>
            <person name="Jubin C."/>
            <person name="Castelli V."/>
            <person name="Katinka M."/>
            <person name="Vacherie B."/>
            <person name="Biemont C."/>
            <person name="Skalli Z."/>
            <person name="Cattolico L."/>
            <person name="Poulain J."/>
            <person name="De Berardinis V."/>
            <person name="Cruaud C."/>
            <person name="Duprat S."/>
            <person name="Brottier P."/>
            <person name="Coutanceau J.-P."/>
            <person name="Gouzy J."/>
            <person name="Parra G."/>
            <person name="Lardier G."/>
            <person name="Chapple C."/>
            <person name="McKernan K.J."/>
            <person name="McEwan P."/>
            <person name="Bosak S."/>
            <person name="Kellis M."/>
            <person name="Volff J.-N."/>
            <person name="Guigo R."/>
            <person name="Zody M.C."/>
            <person name="Mesirov J."/>
            <person name="Lindblad-Toh K."/>
            <person name="Birren B."/>
            <person name="Nusbaum C."/>
            <person name="Kahn D."/>
            <person name="Robinson-Rechavi M."/>
            <person name="Laudet V."/>
            <person name="Schachter V."/>
            <person name="Quetier F."/>
            <person name="Saurin W."/>
            <person name="Scarpelli C."/>
            <person name="Wincker P."/>
            <person name="Lander E.S."/>
            <person name="Weissenbach J."/>
            <person name="Roest Crollius H."/>
        </authorList>
    </citation>
    <scope>NUCLEOTIDE SEQUENCE [LARGE SCALE GENOMIC DNA]</scope>
</reference>
<feature type="compositionally biased region" description="Basic residues" evidence="1">
    <location>
        <begin position="98"/>
        <end position="111"/>
    </location>
</feature>
<reference evidence="2" key="2">
    <citation type="submission" date="2004-02" db="EMBL/GenBank/DDBJ databases">
        <authorList>
            <consortium name="Genoscope"/>
            <consortium name="Whitehead Institute Centre for Genome Research"/>
        </authorList>
    </citation>
    <scope>NUCLEOTIDE SEQUENCE</scope>
</reference>
<feature type="region of interest" description="Disordered" evidence="1">
    <location>
        <begin position="165"/>
        <end position="210"/>
    </location>
</feature>
<dbReference type="AlphaFoldDB" id="Q4TH67"/>